<dbReference type="VEuPathDB" id="FungiDB:MELLADRAFT_49465"/>
<reference evidence="9" key="1">
    <citation type="journal article" date="2011" name="Proc. Natl. Acad. Sci. U.S.A.">
        <title>Obligate biotrophy features unraveled by the genomic analysis of rust fungi.</title>
        <authorList>
            <person name="Duplessis S."/>
            <person name="Cuomo C.A."/>
            <person name="Lin Y.-C."/>
            <person name="Aerts A."/>
            <person name="Tisserant E."/>
            <person name="Veneault-Fourrey C."/>
            <person name="Joly D.L."/>
            <person name="Hacquard S."/>
            <person name="Amselem J."/>
            <person name="Cantarel B.L."/>
            <person name="Chiu R."/>
            <person name="Coutinho P.M."/>
            <person name="Feau N."/>
            <person name="Field M."/>
            <person name="Frey P."/>
            <person name="Gelhaye E."/>
            <person name="Goldberg J."/>
            <person name="Grabherr M.G."/>
            <person name="Kodira C.D."/>
            <person name="Kohler A."/>
            <person name="Kuees U."/>
            <person name="Lindquist E.A."/>
            <person name="Lucas S.M."/>
            <person name="Mago R."/>
            <person name="Mauceli E."/>
            <person name="Morin E."/>
            <person name="Murat C."/>
            <person name="Pangilinan J.L."/>
            <person name="Park R."/>
            <person name="Pearson M."/>
            <person name="Quesneville H."/>
            <person name="Rouhier N."/>
            <person name="Sakthikumar S."/>
            <person name="Salamov A.A."/>
            <person name="Schmutz J."/>
            <person name="Selles B."/>
            <person name="Shapiro H."/>
            <person name="Tanguay P."/>
            <person name="Tuskan G.A."/>
            <person name="Henrissat B."/>
            <person name="Van de Peer Y."/>
            <person name="Rouze P."/>
            <person name="Ellis J.G."/>
            <person name="Dodds P.N."/>
            <person name="Schein J.E."/>
            <person name="Zhong S."/>
            <person name="Hamelin R.C."/>
            <person name="Grigoriev I.V."/>
            <person name="Szabo L.J."/>
            <person name="Martin F."/>
        </authorList>
    </citation>
    <scope>NUCLEOTIDE SEQUENCE [LARGE SCALE GENOMIC DNA]</scope>
    <source>
        <strain evidence="9">98AG31 / pathotype 3-4-7</strain>
    </source>
</reference>
<evidence type="ECO:0000313" key="8">
    <source>
        <dbReference type="EMBL" id="EGG03611.1"/>
    </source>
</evidence>
<dbReference type="Proteomes" id="UP000001072">
    <property type="component" value="Unassembled WGS sequence"/>
</dbReference>
<comment type="similarity">
    <text evidence="2">Belongs to the oxygen-dependent FAD-linked oxidoreductase family.</text>
</comment>
<dbReference type="Pfam" id="PF01565">
    <property type="entry name" value="FAD_binding_4"/>
    <property type="match status" value="1"/>
</dbReference>
<dbReference type="eggNOG" id="ENOG502QVGN">
    <property type="taxonomic scope" value="Eukaryota"/>
</dbReference>
<dbReference type="RefSeq" id="XP_007413058.1">
    <property type="nucleotide sequence ID" value="XM_007412996.1"/>
</dbReference>
<evidence type="ECO:0000256" key="2">
    <source>
        <dbReference type="ARBA" id="ARBA00005466"/>
    </source>
</evidence>
<evidence type="ECO:0000256" key="6">
    <source>
        <dbReference type="SAM" id="SignalP"/>
    </source>
</evidence>
<keyword evidence="6" id="KW-0732">Signal</keyword>
<dbReference type="SUPFAM" id="SSF56176">
    <property type="entry name" value="FAD-binding/transporter-associated domain-like"/>
    <property type="match status" value="1"/>
</dbReference>
<dbReference type="PANTHER" id="PTHR42973">
    <property type="entry name" value="BINDING OXIDOREDUCTASE, PUTATIVE (AFU_ORTHOLOGUE AFUA_1G17690)-RELATED"/>
    <property type="match status" value="1"/>
</dbReference>
<dbReference type="OrthoDB" id="407275at2759"/>
<keyword evidence="5" id="KW-0560">Oxidoreductase</keyword>
<dbReference type="EMBL" id="GL883123">
    <property type="protein sequence ID" value="EGG03611.1"/>
    <property type="molecule type" value="Genomic_DNA"/>
</dbReference>
<feature type="chain" id="PRO_5003321067" description="FAD-binding PCMH-type domain-containing protein" evidence="6">
    <location>
        <begin position="21"/>
        <end position="513"/>
    </location>
</feature>
<dbReference type="HOGENOM" id="CLU_018354_10_1_1"/>
<evidence type="ECO:0000256" key="3">
    <source>
        <dbReference type="ARBA" id="ARBA00022630"/>
    </source>
</evidence>
<dbReference type="AlphaFoldDB" id="F4RVE8"/>
<dbReference type="InterPro" id="IPR050416">
    <property type="entry name" value="FAD-linked_Oxidoreductase"/>
</dbReference>
<dbReference type="KEGG" id="mlr:MELLADRAFT_49465"/>
<keyword evidence="3" id="KW-0285">Flavoprotein</keyword>
<evidence type="ECO:0000259" key="7">
    <source>
        <dbReference type="PROSITE" id="PS51387"/>
    </source>
</evidence>
<keyword evidence="4" id="KW-0274">FAD</keyword>
<name>F4RVE8_MELLP</name>
<organism evidence="9">
    <name type="scientific">Melampsora larici-populina (strain 98AG31 / pathotype 3-4-7)</name>
    <name type="common">Poplar leaf rust fungus</name>
    <dbReference type="NCBI Taxonomy" id="747676"/>
    <lineage>
        <taxon>Eukaryota</taxon>
        <taxon>Fungi</taxon>
        <taxon>Dikarya</taxon>
        <taxon>Basidiomycota</taxon>
        <taxon>Pucciniomycotina</taxon>
        <taxon>Pucciniomycetes</taxon>
        <taxon>Pucciniales</taxon>
        <taxon>Melampsoraceae</taxon>
        <taxon>Melampsora</taxon>
    </lineage>
</organism>
<proteinExistence type="inferred from homology"/>
<evidence type="ECO:0000256" key="5">
    <source>
        <dbReference type="ARBA" id="ARBA00023002"/>
    </source>
</evidence>
<gene>
    <name evidence="8" type="ORF">MELLADRAFT_49465</name>
</gene>
<dbReference type="Gene3D" id="3.40.462.20">
    <property type="match status" value="1"/>
</dbReference>
<dbReference type="Gene3D" id="3.30.465.10">
    <property type="match status" value="1"/>
</dbReference>
<dbReference type="GeneID" id="18928611"/>
<dbReference type="InterPro" id="IPR016166">
    <property type="entry name" value="FAD-bd_PCMH"/>
</dbReference>
<sequence length="513" mass="55464">MLNSLFIVSCALNFLYSTRADTASLRAKFSKLGIDAVFPGDSTYNKFATPYNKRLTYIPAAIVFPNSTKAVSDSVKVAVGEKLPVSPRSGGHSYAAYGLGGTNGALVVDLSRLKTVSVDQSTGQAVIGTGNRLGDVAIGLNSQGGRALPHGTCPYVGLGGHASFGGYGFTSRMWGLTLDNIVSQEVVLANGTIVQASQNSNPDLYWALRGAGASYGIMTSMKFQTHAAPSQPTNFDIEWDFDQNGFANALIKFQVFCRSNVPTELGVDATLGQGSESGRLNFALVGAWYGDSSKFPAVIQPFLDTMPAPSQRSVKKSDWLTSLQGLADSQALSTSGVDLSAEHDTFYAKSLTTPQSTPMSNSSIKAFSKYLSSEGWKTDTNWFVQFELYGGQNSAISAVAKDATAFAQRSILWTIQFYTSSSNYAPPFPSAGLTFLDQMVSSIVNNNPSGWGYGAYANYVDDRLTSAQWKNLYYNTHYQRLTQIKSAYDPQNVFAYPQSITEASSTRRNKRWV</sequence>
<keyword evidence="9" id="KW-1185">Reference proteome</keyword>
<accession>F4RVE8</accession>
<dbReference type="InterPro" id="IPR036318">
    <property type="entry name" value="FAD-bd_PCMH-like_sf"/>
</dbReference>
<evidence type="ECO:0000256" key="1">
    <source>
        <dbReference type="ARBA" id="ARBA00001974"/>
    </source>
</evidence>
<dbReference type="PANTHER" id="PTHR42973:SF39">
    <property type="entry name" value="FAD-BINDING PCMH-TYPE DOMAIN-CONTAINING PROTEIN"/>
    <property type="match status" value="1"/>
</dbReference>
<protein>
    <recommendedName>
        <fullName evidence="7">FAD-binding PCMH-type domain-containing protein</fullName>
    </recommendedName>
</protein>
<dbReference type="InterPro" id="IPR006094">
    <property type="entry name" value="Oxid_FAD_bind_N"/>
</dbReference>
<feature type="signal peptide" evidence="6">
    <location>
        <begin position="1"/>
        <end position="20"/>
    </location>
</feature>
<evidence type="ECO:0000256" key="4">
    <source>
        <dbReference type="ARBA" id="ARBA00022827"/>
    </source>
</evidence>
<dbReference type="GO" id="GO:0071949">
    <property type="term" value="F:FAD binding"/>
    <property type="evidence" value="ECO:0007669"/>
    <property type="project" value="InterPro"/>
</dbReference>
<comment type="cofactor">
    <cofactor evidence="1">
        <name>FAD</name>
        <dbReference type="ChEBI" id="CHEBI:57692"/>
    </cofactor>
</comment>
<dbReference type="InterPro" id="IPR016169">
    <property type="entry name" value="FAD-bd_PCMH_sub2"/>
</dbReference>
<dbReference type="GO" id="GO:0016491">
    <property type="term" value="F:oxidoreductase activity"/>
    <property type="evidence" value="ECO:0007669"/>
    <property type="project" value="UniProtKB-KW"/>
</dbReference>
<dbReference type="InterPro" id="IPR012951">
    <property type="entry name" value="BBE"/>
</dbReference>
<dbReference type="Pfam" id="PF08031">
    <property type="entry name" value="BBE"/>
    <property type="match status" value="1"/>
</dbReference>
<dbReference type="PROSITE" id="PS51387">
    <property type="entry name" value="FAD_PCMH"/>
    <property type="match status" value="1"/>
</dbReference>
<dbReference type="InParanoid" id="F4RVE8"/>
<evidence type="ECO:0000313" key="9">
    <source>
        <dbReference type="Proteomes" id="UP000001072"/>
    </source>
</evidence>
<feature type="domain" description="FAD-binding PCMH-type" evidence="7">
    <location>
        <begin position="55"/>
        <end position="228"/>
    </location>
</feature>